<dbReference type="Proteomes" id="UP000887013">
    <property type="component" value="Unassembled WGS sequence"/>
</dbReference>
<reference evidence="1" key="1">
    <citation type="submission" date="2020-08" db="EMBL/GenBank/DDBJ databases">
        <title>Multicomponent nature underlies the extraordinary mechanical properties of spider dragline silk.</title>
        <authorList>
            <person name="Kono N."/>
            <person name="Nakamura H."/>
            <person name="Mori M."/>
            <person name="Yoshida Y."/>
            <person name="Ohtoshi R."/>
            <person name="Malay A.D."/>
            <person name="Moran D.A.P."/>
            <person name="Tomita M."/>
            <person name="Numata K."/>
            <person name="Arakawa K."/>
        </authorList>
    </citation>
    <scope>NUCLEOTIDE SEQUENCE</scope>
</reference>
<keyword evidence="2" id="KW-1185">Reference proteome</keyword>
<proteinExistence type="predicted"/>
<organism evidence="1 2">
    <name type="scientific">Nephila pilipes</name>
    <name type="common">Giant wood spider</name>
    <name type="synonym">Nephila maculata</name>
    <dbReference type="NCBI Taxonomy" id="299642"/>
    <lineage>
        <taxon>Eukaryota</taxon>
        <taxon>Metazoa</taxon>
        <taxon>Ecdysozoa</taxon>
        <taxon>Arthropoda</taxon>
        <taxon>Chelicerata</taxon>
        <taxon>Arachnida</taxon>
        <taxon>Araneae</taxon>
        <taxon>Araneomorphae</taxon>
        <taxon>Entelegynae</taxon>
        <taxon>Araneoidea</taxon>
        <taxon>Nephilidae</taxon>
        <taxon>Nephila</taxon>
    </lineage>
</organism>
<dbReference type="EMBL" id="BMAW01077430">
    <property type="protein sequence ID" value="GFU06375.1"/>
    <property type="molecule type" value="Genomic_DNA"/>
</dbReference>
<comment type="caution">
    <text evidence="1">The sequence shown here is derived from an EMBL/GenBank/DDBJ whole genome shotgun (WGS) entry which is preliminary data.</text>
</comment>
<protein>
    <submittedName>
        <fullName evidence="1">Uncharacterized protein</fullName>
    </submittedName>
</protein>
<evidence type="ECO:0000313" key="2">
    <source>
        <dbReference type="Proteomes" id="UP000887013"/>
    </source>
</evidence>
<accession>A0A8X6Q8S7</accession>
<gene>
    <name evidence="1" type="ORF">NPIL_41391</name>
</gene>
<evidence type="ECO:0000313" key="1">
    <source>
        <dbReference type="EMBL" id="GFU06375.1"/>
    </source>
</evidence>
<name>A0A8X6Q8S7_NEPPI</name>
<sequence length="121" mass="13589">MCFKKKKPVGVIKLKFADSNESLRANKRFVIFRKEVPSLEFLAIDHQTNSSWKSAEEEVPEILCGKGECPSHPTPIPLQALLPSIDVQGSETMGRKAGVMTQTDCCDHHLFFIYPRTLAID</sequence>
<dbReference type="AlphaFoldDB" id="A0A8X6Q8S7"/>